<keyword evidence="4" id="KW-1185">Reference proteome</keyword>
<dbReference type="InterPro" id="IPR047187">
    <property type="entry name" value="SF1_C_Upf1"/>
</dbReference>
<comment type="caution">
    <text evidence="3">The sequence shown here is derived from an EMBL/GenBank/DDBJ whole genome shotgun (WGS) entry which is preliminary data.</text>
</comment>
<dbReference type="InterPro" id="IPR041677">
    <property type="entry name" value="DNA2/NAM7_AAA_11"/>
</dbReference>
<dbReference type="InterPro" id="IPR045055">
    <property type="entry name" value="DNA2/NAM7-like"/>
</dbReference>
<dbReference type="SUPFAM" id="SSF52540">
    <property type="entry name" value="P-loop containing nucleoside triphosphate hydrolases"/>
    <property type="match status" value="1"/>
</dbReference>
<feature type="domain" description="DNA2/NAM7 helicase helicase" evidence="1">
    <location>
        <begin position="905"/>
        <end position="990"/>
    </location>
</feature>
<evidence type="ECO:0000259" key="2">
    <source>
        <dbReference type="Pfam" id="PF13087"/>
    </source>
</evidence>
<dbReference type="Gene3D" id="3.40.50.300">
    <property type="entry name" value="P-loop containing nucleotide triphosphate hydrolases"/>
    <property type="match status" value="2"/>
</dbReference>
<dbReference type="Proteomes" id="UP001642540">
    <property type="component" value="Unassembled WGS sequence"/>
</dbReference>
<dbReference type="PANTHER" id="PTHR10887">
    <property type="entry name" value="DNA2/NAM7 HELICASE FAMILY"/>
    <property type="match status" value="1"/>
</dbReference>
<gene>
    <name evidence="3" type="ORF">ODALV1_LOCUS3352</name>
</gene>
<dbReference type="EMBL" id="CAXLJM020000010">
    <property type="protein sequence ID" value="CAL8076074.1"/>
    <property type="molecule type" value="Genomic_DNA"/>
</dbReference>
<dbReference type="InterPro" id="IPR027417">
    <property type="entry name" value="P-loop_NTPase"/>
</dbReference>
<evidence type="ECO:0000259" key="1">
    <source>
        <dbReference type="Pfam" id="PF13086"/>
    </source>
</evidence>
<dbReference type="Pfam" id="PF13087">
    <property type="entry name" value="AAA_12"/>
    <property type="match status" value="1"/>
</dbReference>
<dbReference type="InterPro" id="IPR041679">
    <property type="entry name" value="DNA2/NAM7-like_C"/>
</dbReference>
<proteinExistence type="predicted"/>
<evidence type="ECO:0000313" key="3">
    <source>
        <dbReference type="EMBL" id="CAL8076074.1"/>
    </source>
</evidence>
<feature type="domain" description="DNA2/NAM7 helicase helicase" evidence="1">
    <location>
        <begin position="789"/>
        <end position="888"/>
    </location>
</feature>
<sequence>MGDIIYPGLLIKRAHPDPNPQLLKEFLKAYLKGEDDDIYEDGEPKIQVFHFKDTSSRILLTGIKLPFNEIRVALGRNLFMSRPIFIQTPDFGIPRDAKGSIIDHTMLDLHNRLRQGQGNLGVMDVFQVPFREQLGNIEELSSKIYYGDVKRFIRTFMLKEAGKLLLYGNVPGRIESSSEFNDRAHHRTTTSTNEGLKVTEIEYVYTMEALQAICLLNQNKKFSLRHPVAYDQLSFITSSDNFLCKVTGNYGLGKSGKTLDVKGTLLLNQGFIPFHLLNEKVFSMTKINGFGGQCFACSSPYNVIGISPDLNWLAGTCSCAAFESYCSWHNDDYFRLFIPPRQLELYNKYGSSQGGRFQKVQKLIRGVLPKYDNVFHFKSTALAAYETQCMFDIEQMHVQQCAATLIQYSLIETIVKKTCKTDRLKIVLRVKKTGLWSEEGTCQIGKAILVPNFENLGKEKIENPISYVESKSGKHFVAVLYEITMDPLDACYSKVFLTTMVPHGQVIPNTYTIIPRPPTSAEKGVNRAVAKWIKYENEKLMDQTIINGLTVHSSNGLTTHKINNEMDATPINIVVENNPAWKLIKDCLINHYVGVDVKCDVQLPNEMKKIVAKGRIVAVCQQMVSACKANNSSFQNPLDICVVVSLPIESQIIINSKSLLKLWILYENRTEEYAHDEYDGYNHLLKGDDYGPSMMNPPLFEGNDRMISQILEYDPKLVATYEVKHVQPGNLSTMAQIVESWRHRPAYKFPLLDFLTESSLPLKFDKLYVCGKGHVFRKENAYGVLSKTLNESQRKSVITMLQNKLSATRGAPGTGKTKTAVTGVAMLHCLENGLIIYSCPTNEGVDVAYQTLVETNILNRMEMSIIKMQSHSREQQDLRNVKCLHNLEAAKLGNYSLTLNEYEALDSHIFKIASDILLLADVVFCTTACLNDFRVEFLLTDLQKEGRQFSALIIDEASLISVPSTIPSLVLNPKRLWLVGDDLQLRQVVKDYSAANACLDISFMEILQLRNDINENGLFNILDIQYRMASLPASVVSEYTYNGQIVSSDCVKTRDYSNHPVCIEFPEMAQRNLAVYTYNIKSDQLDSSAMSYYNEKEIEITKAILMRLRNAGVELSNVCLLSFYDAHVRRLKQMTQDHMLENVKVQTIDSYQGRQSPIIILNMVRSNSENSVGFVRDGRRLNVAFSRMEDFLFVVGDLQMLKKSEVTTLTKLLRVLSLKTFKLVLFKSSSHGISQFADPVNLHTYYEEL</sequence>
<feature type="domain" description="DNA2/NAM7 helicase-like C-terminal" evidence="2">
    <location>
        <begin position="1002"/>
        <end position="1197"/>
    </location>
</feature>
<name>A0ABP1PYZ9_9HEXA</name>
<dbReference type="PANTHER" id="PTHR10887:SF495">
    <property type="entry name" value="HELICASE SENATAXIN ISOFORM X1-RELATED"/>
    <property type="match status" value="1"/>
</dbReference>
<evidence type="ECO:0000313" key="4">
    <source>
        <dbReference type="Proteomes" id="UP001642540"/>
    </source>
</evidence>
<protein>
    <submittedName>
        <fullName evidence="3">Uncharacterized protein</fullName>
    </submittedName>
</protein>
<dbReference type="CDD" id="cd18808">
    <property type="entry name" value="SF1_C_Upf1"/>
    <property type="match status" value="1"/>
</dbReference>
<reference evidence="3 4" key="1">
    <citation type="submission" date="2024-08" db="EMBL/GenBank/DDBJ databases">
        <authorList>
            <person name="Cucini C."/>
            <person name="Frati F."/>
        </authorList>
    </citation>
    <scope>NUCLEOTIDE SEQUENCE [LARGE SCALE GENOMIC DNA]</scope>
</reference>
<accession>A0ABP1PYZ9</accession>
<organism evidence="3 4">
    <name type="scientific">Orchesella dallaii</name>
    <dbReference type="NCBI Taxonomy" id="48710"/>
    <lineage>
        <taxon>Eukaryota</taxon>
        <taxon>Metazoa</taxon>
        <taxon>Ecdysozoa</taxon>
        <taxon>Arthropoda</taxon>
        <taxon>Hexapoda</taxon>
        <taxon>Collembola</taxon>
        <taxon>Entomobryomorpha</taxon>
        <taxon>Entomobryoidea</taxon>
        <taxon>Orchesellidae</taxon>
        <taxon>Orchesellinae</taxon>
        <taxon>Orchesella</taxon>
    </lineage>
</organism>
<dbReference type="Pfam" id="PF13086">
    <property type="entry name" value="AAA_11"/>
    <property type="match status" value="2"/>
</dbReference>